<keyword evidence="2" id="KW-1185">Reference proteome</keyword>
<protein>
    <submittedName>
        <fullName evidence="1">Uncharacterized protein</fullName>
    </submittedName>
</protein>
<evidence type="ECO:0000313" key="2">
    <source>
        <dbReference type="Proteomes" id="UP000639643"/>
    </source>
</evidence>
<dbReference type="AlphaFoldDB" id="A0A8H6NU80"/>
<dbReference type="Proteomes" id="UP000639643">
    <property type="component" value="Unassembled WGS sequence"/>
</dbReference>
<sequence length="71" mass="7837">MERAQWRLRLPGKSLGSDSLPSPFRRLQLQLDMAPSIFSIAVQPQICPHGPPTALSGSRCIHLLMVAMTLL</sequence>
<organism evidence="1 2">
    <name type="scientific">Colletotrichum musicola</name>
    <dbReference type="NCBI Taxonomy" id="2175873"/>
    <lineage>
        <taxon>Eukaryota</taxon>
        <taxon>Fungi</taxon>
        <taxon>Dikarya</taxon>
        <taxon>Ascomycota</taxon>
        <taxon>Pezizomycotina</taxon>
        <taxon>Sordariomycetes</taxon>
        <taxon>Hypocreomycetidae</taxon>
        <taxon>Glomerellales</taxon>
        <taxon>Glomerellaceae</taxon>
        <taxon>Colletotrichum</taxon>
        <taxon>Colletotrichum orchidearum species complex</taxon>
    </lineage>
</organism>
<evidence type="ECO:0000313" key="1">
    <source>
        <dbReference type="EMBL" id="KAF6842469.1"/>
    </source>
</evidence>
<accession>A0A8H6NU80</accession>
<reference evidence="1" key="1">
    <citation type="journal article" date="2020" name="Phytopathology">
        <title>Genome Sequence Resources of Colletotrichum truncatum, C. plurivorum, C. musicola, and C. sojae: Four Species Pathogenic to Soybean (Glycine max).</title>
        <authorList>
            <person name="Rogerio F."/>
            <person name="Boufleur T.R."/>
            <person name="Ciampi-Guillardi M."/>
            <person name="Sukno S.A."/>
            <person name="Thon M.R."/>
            <person name="Massola Junior N.S."/>
            <person name="Baroncelli R."/>
        </authorList>
    </citation>
    <scope>NUCLEOTIDE SEQUENCE</scope>
    <source>
        <strain evidence="1">LFN0074</strain>
    </source>
</reference>
<proteinExistence type="predicted"/>
<comment type="caution">
    <text evidence="1">The sequence shown here is derived from an EMBL/GenBank/DDBJ whole genome shotgun (WGS) entry which is preliminary data.</text>
</comment>
<dbReference type="EMBL" id="WIGM01000070">
    <property type="protein sequence ID" value="KAF6842469.1"/>
    <property type="molecule type" value="Genomic_DNA"/>
</dbReference>
<name>A0A8H6NU80_9PEZI</name>
<gene>
    <name evidence="1" type="ORF">CMUS01_03054</name>
</gene>